<evidence type="ECO:0000313" key="1">
    <source>
        <dbReference type="EMBL" id="GFR99554.1"/>
    </source>
</evidence>
<gene>
    <name evidence="1" type="ORF">ElyMa_002795400</name>
</gene>
<evidence type="ECO:0000313" key="2">
    <source>
        <dbReference type="Proteomes" id="UP000762676"/>
    </source>
</evidence>
<comment type="caution">
    <text evidence="1">The sequence shown here is derived from an EMBL/GenBank/DDBJ whole genome shotgun (WGS) entry which is preliminary data.</text>
</comment>
<accession>A0AAV4HPB0</accession>
<sequence length="88" mass="10179">MARMVLFWSYLFHLTNKARYLGPEAPEVRPSVDSTYHFEVVQALSCPQLRECDKAWASGDAPTPRDTRFSFSCLDLTHIRRSESDGRR</sequence>
<proteinExistence type="predicted"/>
<dbReference type="Proteomes" id="UP000762676">
    <property type="component" value="Unassembled WGS sequence"/>
</dbReference>
<evidence type="ECO:0008006" key="3">
    <source>
        <dbReference type="Google" id="ProtNLM"/>
    </source>
</evidence>
<organism evidence="1 2">
    <name type="scientific">Elysia marginata</name>
    <dbReference type="NCBI Taxonomy" id="1093978"/>
    <lineage>
        <taxon>Eukaryota</taxon>
        <taxon>Metazoa</taxon>
        <taxon>Spiralia</taxon>
        <taxon>Lophotrochozoa</taxon>
        <taxon>Mollusca</taxon>
        <taxon>Gastropoda</taxon>
        <taxon>Heterobranchia</taxon>
        <taxon>Euthyneura</taxon>
        <taxon>Panpulmonata</taxon>
        <taxon>Sacoglossa</taxon>
        <taxon>Placobranchoidea</taxon>
        <taxon>Plakobranchidae</taxon>
        <taxon>Elysia</taxon>
    </lineage>
</organism>
<dbReference type="EMBL" id="BMAT01005775">
    <property type="protein sequence ID" value="GFR99554.1"/>
    <property type="molecule type" value="Genomic_DNA"/>
</dbReference>
<reference evidence="1 2" key="1">
    <citation type="journal article" date="2021" name="Elife">
        <title>Chloroplast acquisition without the gene transfer in kleptoplastic sea slugs, Plakobranchus ocellatus.</title>
        <authorList>
            <person name="Maeda T."/>
            <person name="Takahashi S."/>
            <person name="Yoshida T."/>
            <person name="Shimamura S."/>
            <person name="Takaki Y."/>
            <person name="Nagai Y."/>
            <person name="Toyoda A."/>
            <person name="Suzuki Y."/>
            <person name="Arimoto A."/>
            <person name="Ishii H."/>
            <person name="Satoh N."/>
            <person name="Nishiyama T."/>
            <person name="Hasebe M."/>
            <person name="Maruyama T."/>
            <person name="Minagawa J."/>
            <person name="Obokata J."/>
            <person name="Shigenobu S."/>
        </authorList>
    </citation>
    <scope>NUCLEOTIDE SEQUENCE [LARGE SCALE GENOMIC DNA]</scope>
</reference>
<name>A0AAV4HPB0_9GAST</name>
<protein>
    <recommendedName>
        <fullName evidence="3">Secreted protein</fullName>
    </recommendedName>
</protein>
<keyword evidence="2" id="KW-1185">Reference proteome</keyword>
<dbReference type="AlphaFoldDB" id="A0AAV4HPB0"/>